<keyword evidence="10" id="KW-1185">Reference proteome</keyword>
<dbReference type="EC" id="5.1.3.13" evidence="3 7"/>
<dbReference type="EMBL" id="JAMFTH010000001">
    <property type="protein sequence ID" value="MCP8899350.1"/>
    <property type="molecule type" value="Genomic_DNA"/>
</dbReference>
<feature type="active site" description="Proton donor" evidence="5">
    <location>
        <position position="132"/>
    </location>
</feature>
<dbReference type="GO" id="GO:0019305">
    <property type="term" value="P:dTDP-rhamnose biosynthetic process"/>
    <property type="evidence" value="ECO:0007669"/>
    <property type="project" value="UniProtKB-UniRule"/>
</dbReference>
<dbReference type="Gene3D" id="2.60.120.10">
    <property type="entry name" value="Jelly Rolls"/>
    <property type="match status" value="1"/>
</dbReference>
<dbReference type="GO" id="GO:0006355">
    <property type="term" value="P:regulation of DNA-templated transcription"/>
    <property type="evidence" value="ECO:0007669"/>
    <property type="project" value="InterPro"/>
</dbReference>
<dbReference type="GO" id="GO:0000271">
    <property type="term" value="P:polysaccharide biosynthetic process"/>
    <property type="evidence" value="ECO:0007669"/>
    <property type="project" value="TreeGrafter"/>
</dbReference>
<proteinExistence type="inferred from homology"/>
<name>A0A9X2HWA9_9GAMM</name>
<evidence type="ECO:0000256" key="5">
    <source>
        <dbReference type="PIRSR" id="PIRSR600888-1"/>
    </source>
</evidence>
<dbReference type="InterPro" id="IPR002078">
    <property type="entry name" value="Sigma_54_int"/>
</dbReference>
<dbReference type="GO" id="GO:0005524">
    <property type="term" value="F:ATP binding"/>
    <property type="evidence" value="ECO:0007669"/>
    <property type="project" value="InterPro"/>
</dbReference>
<dbReference type="InterPro" id="IPR011051">
    <property type="entry name" value="RmlC_Cupin_sf"/>
</dbReference>
<reference evidence="9" key="1">
    <citation type="submission" date="2022-05" db="EMBL/GenBank/DDBJ databases">
        <authorList>
            <person name="Sun H.-N."/>
        </authorList>
    </citation>
    <scope>NUCLEOTIDE SEQUENCE</scope>
    <source>
        <strain evidence="9">HB14</strain>
    </source>
</reference>
<dbReference type="GO" id="GO:0008830">
    <property type="term" value="F:dTDP-4-dehydrorhamnose 3,5-epimerase activity"/>
    <property type="evidence" value="ECO:0007669"/>
    <property type="project" value="UniProtKB-UniRule"/>
</dbReference>
<evidence type="ECO:0000256" key="4">
    <source>
        <dbReference type="ARBA" id="ARBA00019595"/>
    </source>
</evidence>
<evidence type="ECO:0000256" key="6">
    <source>
        <dbReference type="PIRSR" id="PIRSR600888-3"/>
    </source>
</evidence>
<reference evidence="9" key="2">
    <citation type="submission" date="2023-01" db="EMBL/GenBank/DDBJ databases">
        <title>Gilvimarinus xylanilyticus HB14 isolated from Caulerpa lentillifera aquaculture base in Hainan, China.</title>
        <authorList>
            <person name="Zhang Y.-J."/>
        </authorList>
    </citation>
    <scope>NUCLEOTIDE SEQUENCE</scope>
    <source>
        <strain evidence="9">HB14</strain>
    </source>
</reference>
<dbReference type="Proteomes" id="UP001139319">
    <property type="component" value="Unassembled WGS sequence"/>
</dbReference>
<dbReference type="InterPro" id="IPR014710">
    <property type="entry name" value="RmlC-like_jellyroll"/>
</dbReference>
<evidence type="ECO:0000256" key="3">
    <source>
        <dbReference type="ARBA" id="ARBA00012098"/>
    </source>
</evidence>
<evidence type="ECO:0000256" key="2">
    <source>
        <dbReference type="ARBA" id="ARBA00001997"/>
    </source>
</evidence>
<protein>
    <recommendedName>
        <fullName evidence="4 7">dTDP-4-dehydrorhamnose 3,5-epimerase</fullName>
        <ecNumber evidence="3 7">5.1.3.13</ecNumber>
    </recommendedName>
    <alternativeName>
        <fullName evidence="7">Thymidine diphospho-4-keto-rhamnose 3,5-epimerase</fullName>
    </alternativeName>
</protein>
<comment type="function">
    <text evidence="2 7">Catalyzes the epimerization of the C3' and C5'positions of dTDP-6-deoxy-D-xylo-4-hexulose, forming dTDP-6-deoxy-L-lyxo-4-hexulose.</text>
</comment>
<evidence type="ECO:0000256" key="1">
    <source>
        <dbReference type="ARBA" id="ARBA00001298"/>
    </source>
</evidence>
<feature type="domain" description="Sigma-54 factor interaction" evidence="8">
    <location>
        <begin position="1"/>
        <end position="112"/>
    </location>
</feature>
<dbReference type="Pfam" id="PF00908">
    <property type="entry name" value="dTDP_sugar_isom"/>
    <property type="match status" value="1"/>
</dbReference>
<dbReference type="GO" id="GO:0005829">
    <property type="term" value="C:cytosol"/>
    <property type="evidence" value="ECO:0007669"/>
    <property type="project" value="TreeGrafter"/>
</dbReference>
<comment type="pathway">
    <text evidence="7">Carbohydrate biosynthesis; dTDP-L-rhamnose biosynthesis.</text>
</comment>
<gene>
    <name evidence="9" type="primary">rfbC</name>
    <name evidence="9" type="ORF">M6D89_08590</name>
</gene>
<feature type="active site" description="Proton acceptor" evidence="5">
    <location>
        <position position="62"/>
    </location>
</feature>
<evidence type="ECO:0000256" key="7">
    <source>
        <dbReference type="RuleBase" id="RU364069"/>
    </source>
</evidence>
<accession>A0A9X2HWA9</accession>
<dbReference type="SUPFAM" id="SSF51182">
    <property type="entry name" value="RmlC-like cupins"/>
    <property type="match status" value="1"/>
</dbReference>
<evidence type="ECO:0000313" key="9">
    <source>
        <dbReference type="EMBL" id="MCP8899350.1"/>
    </source>
</evidence>
<keyword evidence="7 9" id="KW-0413">Isomerase</keyword>
<dbReference type="PANTHER" id="PTHR21047">
    <property type="entry name" value="DTDP-6-DEOXY-D-GLUCOSE-3,5 EPIMERASE"/>
    <property type="match status" value="1"/>
</dbReference>
<evidence type="ECO:0000313" key="10">
    <source>
        <dbReference type="Proteomes" id="UP001139319"/>
    </source>
</evidence>
<feature type="site" description="Participates in a stacking interaction with the thymidine ring of dTDP-4-oxo-6-deoxyglucose" evidence="6">
    <location>
        <position position="138"/>
    </location>
</feature>
<dbReference type="RefSeq" id="WP_253967601.1">
    <property type="nucleotide sequence ID" value="NZ_JAMFTH010000001.1"/>
</dbReference>
<organism evidence="9 10">
    <name type="scientific">Gilvimarinus xylanilyticus</name>
    <dbReference type="NCBI Taxonomy" id="2944139"/>
    <lineage>
        <taxon>Bacteria</taxon>
        <taxon>Pseudomonadati</taxon>
        <taxon>Pseudomonadota</taxon>
        <taxon>Gammaproteobacteria</taxon>
        <taxon>Cellvibrionales</taxon>
        <taxon>Cellvibrionaceae</taxon>
        <taxon>Gilvimarinus</taxon>
    </lineage>
</organism>
<dbReference type="InterPro" id="IPR000888">
    <property type="entry name" value="RmlC-like"/>
</dbReference>
<dbReference type="PROSITE" id="PS50045">
    <property type="entry name" value="SIGMA54_INTERACT_4"/>
    <property type="match status" value="1"/>
</dbReference>
<evidence type="ECO:0000259" key="8">
    <source>
        <dbReference type="PROSITE" id="PS50045"/>
    </source>
</evidence>
<sequence length="196" mass="22206">MKITPQAIPEVLLIEPKVFGDERGYFFESFRQDIFEQATGYPVNFIQDNESFSARGVLRGLHYQQAPYAQSKLVRVIAGEVIDVAVDIRVGSPTFGQHVTARLSGENKHQLFVPRGFAHGFAVLSETAIFAYKVDNLYAPEHDSGIHFADPRIDINWNLESDEIQTSEKDRVLPSLEQKLASAPQTLFNYRDNLYE</sequence>
<dbReference type="PANTHER" id="PTHR21047:SF2">
    <property type="entry name" value="THYMIDINE DIPHOSPHO-4-KETO-RHAMNOSE 3,5-EPIMERASE"/>
    <property type="match status" value="1"/>
</dbReference>
<dbReference type="NCBIfam" id="TIGR01221">
    <property type="entry name" value="rmlC"/>
    <property type="match status" value="1"/>
</dbReference>
<dbReference type="AlphaFoldDB" id="A0A9X2HWA9"/>
<dbReference type="CDD" id="cd00438">
    <property type="entry name" value="cupin_RmlC"/>
    <property type="match status" value="1"/>
</dbReference>
<comment type="catalytic activity">
    <reaction evidence="1 7">
        <text>dTDP-4-dehydro-6-deoxy-alpha-D-glucose = dTDP-4-dehydro-beta-L-rhamnose</text>
        <dbReference type="Rhea" id="RHEA:16969"/>
        <dbReference type="ChEBI" id="CHEBI:57649"/>
        <dbReference type="ChEBI" id="CHEBI:62830"/>
        <dbReference type="EC" id="5.1.3.13"/>
    </reaction>
</comment>
<comment type="similarity">
    <text evidence="7">Belongs to the dTDP-4-dehydrorhamnose 3,5-epimerase family.</text>
</comment>
<comment type="caution">
    <text evidence="9">The sequence shown here is derived from an EMBL/GenBank/DDBJ whole genome shotgun (WGS) entry which is preliminary data.</text>
</comment>
<comment type="subunit">
    <text evidence="7">Homodimer.</text>
</comment>